<keyword evidence="1" id="KW-0472">Membrane</keyword>
<protein>
    <recommendedName>
        <fullName evidence="2">Acyltransferase 3 domain-containing protein</fullName>
    </recommendedName>
</protein>
<dbReference type="GO" id="GO:0016747">
    <property type="term" value="F:acyltransferase activity, transferring groups other than amino-acyl groups"/>
    <property type="evidence" value="ECO:0007669"/>
    <property type="project" value="InterPro"/>
</dbReference>
<organism evidence="3 4">
    <name type="scientific">Verticillium longisporum</name>
    <name type="common">Verticillium dahliae var. longisporum</name>
    <dbReference type="NCBI Taxonomy" id="100787"/>
    <lineage>
        <taxon>Eukaryota</taxon>
        <taxon>Fungi</taxon>
        <taxon>Dikarya</taxon>
        <taxon>Ascomycota</taxon>
        <taxon>Pezizomycotina</taxon>
        <taxon>Sordariomycetes</taxon>
        <taxon>Hypocreomycetidae</taxon>
        <taxon>Glomerellales</taxon>
        <taxon>Plectosphaerellaceae</taxon>
        <taxon>Verticillium</taxon>
    </lineage>
</organism>
<feature type="domain" description="Acyltransferase 3" evidence="2">
    <location>
        <begin position="97"/>
        <end position="484"/>
    </location>
</feature>
<reference evidence="3 4" key="1">
    <citation type="submission" date="2015-05" db="EMBL/GenBank/DDBJ databases">
        <authorList>
            <person name="Wang D.B."/>
            <person name="Wang M."/>
        </authorList>
    </citation>
    <scope>NUCLEOTIDE SEQUENCE [LARGE SCALE GENOMIC DNA]</scope>
    <source>
        <strain evidence="3">VL1</strain>
    </source>
</reference>
<dbReference type="PANTHER" id="PTHR23028">
    <property type="entry name" value="ACETYLTRANSFERASE"/>
    <property type="match status" value="1"/>
</dbReference>
<gene>
    <name evidence="3" type="ORF">BN1708_014227</name>
</gene>
<keyword evidence="1" id="KW-0812">Transmembrane</keyword>
<evidence type="ECO:0000313" key="4">
    <source>
        <dbReference type="Proteomes" id="UP000044602"/>
    </source>
</evidence>
<evidence type="ECO:0000259" key="2">
    <source>
        <dbReference type="Pfam" id="PF01757"/>
    </source>
</evidence>
<dbReference type="InterPro" id="IPR002656">
    <property type="entry name" value="Acyl_transf_3_dom"/>
</dbReference>
<feature type="transmembrane region" description="Helical" evidence="1">
    <location>
        <begin position="142"/>
        <end position="161"/>
    </location>
</feature>
<dbReference type="Proteomes" id="UP000044602">
    <property type="component" value="Unassembled WGS sequence"/>
</dbReference>
<dbReference type="STRING" id="100787.A0A0G4LTY3"/>
<dbReference type="PANTHER" id="PTHR23028:SF134">
    <property type="entry name" value="PUTATIVE (AFU_ORTHOLOGUE AFUA_4G08520)-RELATED"/>
    <property type="match status" value="1"/>
</dbReference>
<evidence type="ECO:0000256" key="1">
    <source>
        <dbReference type="SAM" id="Phobius"/>
    </source>
</evidence>
<keyword evidence="1" id="KW-1133">Transmembrane helix</keyword>
<proteinExistence type="predicted"/>
<name>A0A0G4LTY3_VERLO</name>
<dbReference type="Pfam" id="PF01757">
    <property type="entry name" value="Acyl_transf_3"/>
    <property type="match status" value="1"/>
</dbReference>
<feature type="transmembrane region" description="Helical" evidence="1">
    <location>
        <begin position="355"/>
        <end position="373"/>
    </location>
</feature>
<feature type="transmembrane region" description="Helical" evidence="1">
    <location>
        <begin position="470"/>
        <end position="491"/>
    </location>
</feature>
<feature type="transmembrane region" description="Helical" evidence="1">
    <location>
        <begin position="103"/>
        <end position="122"/>
    </location>
</feature>
<sequence length="517" mass="59720">MNGHAGTIHSVSHEETLGLLDEKSFSDVASESGHADIEVRFRVPGWKSLTRSGTSYVRSIHWRVVILRMAIFLLPSFVQSRFTRPQTRTDKLMPTSYLDGMRGLAALFVFFCHYFYQAFIIAEGYGSAPHNYHFLKLPIIRLFYQGPPAVCLFFVISGYALSYKPLKLIRSQNFDGFATTMSSLTFRRIIRLYLPPAFSTLMVVILLRLGVYEWTRTFANDRAYMKNVMEPHPERLATSSEQVWHWAWSMFKFVHVFGWNKFGGSTSYDVHLWTIPVEFRCSIYLFITTIAVARLRTSVRFLTMLGIMSFTYRNQRWELFLFYSGMVLAELDLIRGAHSPAPALPILEKTSFKKSAIGGVIWAMLSILALFLMSQPDARCSDTPGWKRLCSMIPTWWQEEGYRYWQSIGAILFVLSVSHSPRWQRFFNTAPVQYFGKISFAMYLVHGPVLHTVGYMIEKRAYSMTGIEGWWYNAGFVLSSFGCVPAVIWAADVFWRLIDVPTVKFARWFETKCIKQQ</sequence>
<dbReference type="EMBL" id="CVQH01018891">
    <property type="protein sequence ID" value="CRK25541.1"/>
    <property type="molecule type" value="Genomic_DNA"/>
</dbReference>
<feature type="transmembrane region" description="Helical" evidence="1">
    <location>
        <begin position="440"/>
        <end position="458"/>
    </location>
</feature>
<feature type="transmembrane region" description="Helical" evidence="1">
    <location>
        <begin position="277"/>
        <end position="296"/>
    </location>
</feature>
<dbReference type="AlphaFoldDB" id="A0A0G4LTY3"/>
<feature type="transmembrane region" description="Helical" evidence="1">
    <location>
        <begin position="60"/>
        <end position="82"/>
    </location>
</feature>
<evidence type="ECO:0000313" key="3">
    <source>
        <dbReference type="EMBL" id="CRK25541.1"/>
    </source>
</evidence>
<feature type="transmembrane region" description="Helical" evidence="1">
    <location>
        <begin position="192"/>
        <end position="211"/>
    </location>
</feature>
<accession>A0A0G4LTY3</accession>
<dbReference type="InterPro" id="IPR050879">
    <property type="entry name" value="Acyltransferase_3"/>
</dbReference>
<keyword evidence="4" id="KW-1185">Reference proteome</keyword>